<accession>A0A8X7C1I6</accession>
<evidence type="ECO:0000313" key="3">
    <source>
        <dbReference type="Proteomes" id="UP000886998"/>
    </source>
</evidence>
<feature type="domain" description="Integrase zinc-binding" evidence="1">
    <location>
        <begin position="56"/>
        <end position="90"/>
    </location>
</feature>
<dbReference type="Pfam" id="PF17921">
    <property type="entry name" value="Integrase_H2C2"/>
    <property type="match status" value="1"/>
</dbReference>
<reference evidence="2" key="1">
    <citation type="submission" date="2020-08" db="EMBL/GenBank/DDBJ databases">
        <title>Multicomponent nature underlies the extraordinary mechanical properties of spider dragline silk.</title>
        <authorList>
            <person name="Kono N."/>
            <person name="Nakamura H."/>
            <person name="Mori M."/>
            <person name="Yoshida Y."/>
            <person name="Ohtoshi R."/>
            <person name="Malay A.D."/>
            <person name="Moran D.A.P."/>
            <person name="Tomita M."/>
            <person name="Numata K."/>
            <person name="Arakawa K."/>
        </authorList>
    </citation>
    <scope>NUCLEOTIDE SEQUENCE</scope>
</reference>
<dbReference type="Gene3D" id="1.10.340.70">
    <property type="match status" value="1"/>
</dbReference>
<organism evidence="2 3">
    <name type="scientific">Trichonephila inaurata madagascariensis</name>
    <dbReference type="NCBI Taxonomy" id="2747483"/>
    <lineage>
        <taxon>Eukaryota</taxon>
        <taxon>Metazoa</taxon>
        <taxon>Ecdysozoa</taxon>
        <taxon>Arthropoda</taxon>
        <taxon>Chelicerata</taxon>
        <taxon>Arachnida</taxon>
        <taxon>Araneae</taxon>
        <taxon>Araneomorphae</taxon>
        <taxon>Entelegynae</taxon>
        <taxon>Araneoidea</taxon>
        <taxon>Nephilidae</taxon>
        <taxon>Trichonephila</taxon>
        <taxon>Trichonephila inaurata</taxon>
    </lineage>
</organism>
<comment type="caution">
    <text evidence="2">The sequence shown here is derived from an EMBL/GenBank/DDBJ whole genome shotgun (WGS) entry which is preliminary data.</text>
</comment>
<protein>
    <submittedName>
        <fullName evidence="2">Integrase_H2C2 domain-containing protein</fullName>
    </submittedName>
</protein>
<dbReference type="InterPro" id="IPR041588">
    <property type="entry name" value="Integrase_H2C2"/>
</dbReference>
<gene>
    <name evidence="2" type="primary">NCL1_48782</name>
    <name evidence="2" type="ORF">TNIN_378521</name>
</gene>
<evidence type="ECO:0000259" key="1">
    <source>
        <dbReference type="Pfam" id="PF17921"/>
    </source>
</evidence>
<evidence type="ECO:0000313" key="2">
    <source>
        <dbReference type="EMBL" id="GFY50748.1"/>
    </source>
</evidence>
<keyword evidence="3" id="KW-1185">Reference proteome</keyword>
<dbReference type="AlphaFoldDB" id="A0A8X7C1I6"/>
<dbReference type="EMBL" id="BMAV01007684">
    <property type="protein sequence ID" value="GFY50748.1"/>
    <property type="molecule type" value="Genomic_DNA"/>
</dbReference>
<dbReference type="Proteomes" id="UP000886998">
    <property type="component" value="Unassembled WGS sequence"/>
</dbReference>
<sequence length="90" mass="10648">MQRNDPVLSDIIQKINFNEAGLQRQVYFLNEEGLLCHLSKRPSKSPRQGVRKQVCIPHCLKVRILESIHSEYGGHLRFFKTYQRLCENFF</sequence>
<proteinExistence type="predicted"/>
<name>A0A8X7C1I6_9ARAC</name>